<organism evidence="7 8">
    <name type="scientific">Candidatus Avoscillospira avicola</name>
    <dbReference type="NCBI Taxonomy" id="2840706"/>
    <lineage>
        <taxon>Bacteria</taxon>
        <taxon>Bacillati</taxon>
        <taxon>Bacillota</taxon>
        <taxon>Clostridia</taxon>
        <taxon>Eubacteriales</taxon>
        <taxon>Oscillospiraceae</taxon>
        <taxon>Oscillospiraceae incertae sedis</taxon>
        <taxon>Candidatus Avoscillospira</taxon>
    </lineage>
</organism>
<name>A0A9D1AQ26_9FIRM</name>
<dbReference type="Proteomes" id="UP000824239">
    <property type="component" value="Unassembled WGS sequence"/>
</dbReference>
<feature type="compositionally biased region" description="Basic and acidic residues" evidence="5">
    <location>
        <begin position="186"/>
        <end position="199"/>
    </location>
</feature>
<sequence>MKLYSFPLGPLETNCYVVADEATGRCAIVDPGDDGAAVAQWLAQQQLTPAYLFLTHGHYDHVGGIADLRAEYPDLPVYVHEADIALPPQMTRGLSWTHTYGEGDTISMDGITFRVLHTPGHTPGSVCLVAGTLLLSGDTLFAGSCGRTDFPGGSWQQMLASLKKLAQLEGDYTVLPGHGGATTLQTERDTNPYMKEALR</sequence>
<dbReference type="GO" id="GO:0016787">
    <property type="term" value="F:hydrolase activity"/>
    <property type="evidence" value="ECO:0007669"/>
    <property type="project" value="UniProtKB-KW"/>
</dbReference>
<dbReference type="PANTHER" id="PTHR46233:SF3">
    <property type="entry name" value="HYDROXYACYLGLUTATHIONE HYDROLASE GLOC"/>
    <property type="match status" value="1"/>
</dbReference>
<dbReference type="InterPro" id="IPR036866">
    <property type="entry name" value="RibonucZ/Hydroxyglut_hydro"/>
</dbReference>
<dbReference type="InterPro" id="IPR001279">
    <property type="entry name" value="Metallo-B-lactamas"/>
</dbReference>
<keyword evidence="4" id="KW-0862">Zinc</keyword>
<dbReference type="SUPFAM" id="SSF56281">
    <property type="entry name" value="Metallo-hydrolase/oxidoreductase"/>
    <property type="match status" value="1"/>
</dbReference>
<evidence type="ECO:0000313" key="8">
    <source>
        <dbReference type="Proteomes" id="UP000824239"/>
    </source>
</evidence>
<keyword evidence="2" id="KW-0479">Metal-binding</keyword>
<accession>A0A9D1AQ26</accession>
<dbReference type="GO" id="GO:0046872">
    <property type="term" value="F:metal ion binding"/>
    <property type="evidence" value="ECO:0007669"/>
    <property type="project" value="UniProtKB-KW"/>
</dbReference>
<dbReference type="CDD" id="cd06262">
    <property type="entry name" value="metallo-hydrolase-like_MBL-fold"/>
    <property type="match status" value="1"/>
</dbReference>
<comment type="cofactor">
    <cofactor evidence="1">
        <name>Zn(2+)</name>
        <dbReference type="ChEBI" id="CHEBI:29105"/>
    </cofactor>
</comment>
<dbReference type="EMBL" id="DVHE01000007">
    <property type="protein sequence ID" value="HIR49884.1"/>
    <property type="molecule type" value="Genomic_DNA"/>
</dbReference>
<dbReference type="AlphaFoldDB" id="A0A9D1AQ26"/>
<reference evidence="7" key="2">
    <citation type="journal article" date="2021" name="PeerJ">
        <title>Extensive microbial diversity within the chicken gut microbiome revealed by metagenomics and culture.</title>
        <authorList>
            <person name="Gilroy R."/>
            <person name="Ravi A."/>
            <person name="Getino M."/>
            <person name="Pursley I."/>
            <person name="Horton D.L."/>
            <person name="Alikhan N.F."/>
            <person name="Baker D."/>
            <person name="Gharbi K."/>
            <person name="Hall N."/>
            <person name="Watson M."/>
            <person name="Adriaenssens E.M."/>
            <person name="Foster-Nyarko E."/>
            <person name="Jarju S."/>
            <person name="Secka A."/>
            <person name="Antonio M."/>
            <person name="Oren A."/>
            <person name="Chaudhuri R.R."/>
            <person name="La Ragione R."/>
            <person name="Hildebrand F."/>
            <person name="Pallen M.J."/>
        </authorList>
    </citation>
    <scope>NUCLEOTIDE SEQUENCE</scope>
    <source>
        <strain evidence="7">ChiBcec15-4380</strain>
    </source>
</reference>
<dbReference type="InterPro" id="IPR051453">
    <property type="entry name" value="MBL_Glyoxalase_II"/>
</dbReference>
<evidence type="ECO:0000256" key="2">
    <source>
        <dbReference type="ARBA" id="ARBA00022723"/>
    </source>
</evidence>
<dbReference type="SMART" id="SM00849">
    <property type="entry name" value="Lactamase_B"/>
    <property type="match status" value="1"/>
</dbReference>
<comment type="caution">
    <text evidence="7">The sequence shown here is derived from an EMBL/GenBank/DDBJ whole genome shotgun (WGS) entry which is preliminary data.</text>
</comment>
<evidence type="ECO:0000256" key="1">
    <source>
        <dbReference type="ARBA" id="ARBA00001947"/>
    </source>
</evidence>
<feature type="domain" description="Metallo-beta-lactamase" evidence="6">
    <location>
        <begin position="12"/>
        <end position="178"/>
    </location>
</feature>
<evidence type="ECO:0000259" key="6">
    <source>
        <dbReference type="SMART" id="SM00849"/>
    </source>
</evidence>
<dbReference type="Pfam" id="PF00753">
    <property type="entry name" value="Lactamase_B"/>
    <property type="match status" value="1"/>
</dbReference>
<keyword evidence="3" id="KW-0378">Hydrolase</keyword>
<dbReference type="Gene3D" id="3.60.15.10">
    <property type="entry name" value="Ribonuclease Z/Hydroxyacylglutathione hydrolase-like"/>
    <property type="match status" value="1"/>
</dbReference>
<evidence type="ECO:0000256" key="5">
    <source>
        <dbReference type="SAM" id="MobiDB-lite"/>
    </source>
</evidence>
<reference evidence="7" key="1">
    <citation type="submission" date="2020-10" db="EMBL/GenBank/DDBJ databases">
        <authorList>
            <person name="Gilroy R."/>
        </authorList>
    </citation>
    <scope>NUCLEOTIDE SEQUENCE</scope>
    <source>
        <strain evidence="7">ChiBcec15-4380</strain>
    </source>
</reference>
<evidence type="ECO:0000256" key="4">
    <source>
        <dbReference type="ARBA" id="ARBA00022833"/>
    </source>
</evidence>
<evidence type="ECO:0000256" key="3">
    <source>
        <dbReference type="ARBA" id="ARBA00022801"/>
    </source>
</evidence>
<dbReference type="PANTHER" id="PTHR46233">
    <property type="entry name" value="HYDROXYACYLGLUTATHIONE HYDROLASE GLOC"/>
    <property type="match status" value="1"/>
</dbReference>
<feature type="region of interest" description="Disordered" evidence="5">
    <location>
        <begin position="179"/>
        <end position="199"/>
    </location>
</feature>
<gene>
    <name evidence="7" type="ORF">IAA53_01130</name>
</gene>
<proteinExistence type="predicted"/>
<evidence type="ECO:0000313" key="7">
    <source>
        <dbReference type="EMBL" id="HIR49884.1"/>
    </source>
</evidence>
<protein>
    <submittedName>
        <fullName evidence="7">MBL fold metallo-hydrolase</fullName>
    </submittedName>
</protein>